<keyword evidence="3" id="KW-1185">Reference proteome</keyword>
<sequence>MLMKLKHASTTGIRAVILCPTRELAAQTTREYKKLAKGKKSPYQVDD</sequence>
<proteinExistence type="predicted"/>
<evidence type="ECO:0000313" key="3">
    <source>
        <dbReference type="Proteomes" id="UP001054252"/>
    </source>
</evidence>
<dbReference type="Gene3D" id="3.40.50.300">
    <property type="entry name" value="P-loop containing nucleotide triphosphate hydrolases"/>
    <property type="match status" value="1"/>
</dbReference>
<dbReference type="InterPro" id="IPR011545">
    <property type="entry name" value="DEAD/DEAH_box_helicase_dom"/>
</dbReference>
<evidence type="ECO:0000313" key="2">
    <source>
        <dbReference type="EMBL" id="GKU94601.1"/>
    </source>
</evidence>
<dbReference type="EMBL" id="BPVZ01000008">
    <property type="protein sequence ID" value="GKU94601.1"/>
    <property type="molecule type" value="Genomic_DNA"/>
</dbReference>
<comment type="caution">
    <text evidence="2">The sequence shown here is derived from an EMBL/GenBank/DDBJ whole genome shotgun (WGS) entry which is preliminary data.</text>
</comment>
<dbReference type="GO" id="GO:0005524">
    <property type="term" value="F:ATP binding"/>
    <property type="evidence" value="ECO:0007669"/>
    <property type="project" value="InterPro"/>
</dbReference>
<reference evidence="2 3" key="1">
    <citation type="journal article" date="2021" name="Commun. Biol.">
        <title>The genome of Shorea leprosula (Dipterocarpaceae) highlights the ecological relevance of drought in aseasonal tropical rainforests.</title>
        <authorList>
            <person name="Ng K.K.S."/>
            <person name="Kobayashi M.J."/>
            <person name="Fawcett J.A."/>
            <person name="Hatakeyama M."/>
            <person name="Paape T."/>
            <person name="Ng C.H."/>
            <person name="Ang C.C."/>
            <person name="Tnah L.H."/>
            <person name="Lee C.T."/>
            <person name="Nishiyama T."/>
            <person name="Sese J."/>
            <person name="O'Brien M.J."/>
            <person name="Copetti D."/>
            <person name="Mohd Noor M.I."/>
            <person name="Ong R.C."/>
            <person name="Putra M."/>
            <person name="Sireger I.Z."/>
            <person name="Indrioko S."/>
            <person name="Kosugi Y."/>
            <person name="Izuno A."/>
            <person name="Isagi Y."/>
            <person name="Lee S.L."/>
            <person name="Shimizu K.K."/>
        </authorList>
    </citation>
    <scope>NUCLEOTIDE SEQUENCE [LARGE SCALE GENOMIC DNA]</scope>
    <source>
        <strain evidence="2">214</strain>
    </source>
</reference>
<accession>A0AAV5I503</accession>
<gene>
    <name evidence="2" type="ORF">SLEP1_g8066</name>
</gene>
<dbReference type="GO" id="GO:0003676">
    <property type="term" value="F:nucleic acid binding"/>
    <property type="evidence" value="ECO:0007669"/>
    <property type="project" value="InterPro"/>
</dbReference>
<dbReference type="SUPFAM" id="SSF52540">
    <property type="entry name" value="P-loop containing nucleoside triphosphate hydrolases"/>
    <property type="match status" value="1"/>
</dbReference>
<evidence type="ECO:0000259" key="1">
    <source>
        <dbReference type="Pfam" id="PF00270"/>
    </source>
</evidence>
<dbReference type="Pfam" id="PF00270">
    <property type="entry name" value="DEAD"/>
    <property type="match status" value="1"/>
</dbReference>
<organism evidence="2 3">
    <name type="scientific">Rubroshorea leprosula</name>
    <dbReference type="NCBI Taxonomy" id="152421"/>
    <lineage>
        <taxon>Eukaryota</taxon>
        <taxon>Viridiplantae</taxon>
        <taxon>Streptophyta</taxon>
        <taxon>Embryophyta</taxon>
        <taxon>Tracheophyta</taxon>
        <taxon>Spermatophyta</taxon>
        <taxon>Magnoliopsida</taxon>
        <taxon>eudicotyledons</taxon>
        <taxon>Gunneridae</taxon>
        <taxon>Pentapetalae</taxon>
        <taxon>rosids</taxon>
        <taxon>malvids</taxon>
        <taxon>Malvales</taxon>
        <taxon>Dipterocarpaceae</taxon>
        <taxon>Rubroshorea</taxon>
    </lineage>
</organism>
<name>A0AAV5I503_9ROSI</name>
<feature type="domain" description="DEAD/DEAH-box helicase" evidence="1">
    <location>
        <begin position="4"/>
        <end position="38"/>
    </location>
</feature>
<dbReference type="InterPro" id="IPR027417">
    <property type="entry name" value="P-loop_NTPase"/>
</dbReference>
<protein>
    <recommendedName>
        <fullName evidence="1">DEAD/DEAH-box helicase domain-containing protein</fullName>
    </recommendedName>
</protein>
<dbReference type="AlphaFoldDB" id="A0AAV5I503"/>
<dbReference type="Proteomes" id="UP001054252">
    <property type="component" value="Unassembled WGS sequence"/>
</dbReference>